<keyword evidence="1" id="KW-0496">Mitochondrion</keyword>
<sequence>MNATYWRFTLYLQNPRRGIGWLKICQGLPLSGSIIWNPKEANSGILCFL</sequence>
<organism evidence="1">
    <name type="scientific">Picea glauca</name>
    <name type="common">White spruce</name>
    <name type="synonym">Pinus glauca</name>
    <dbReference type="NCBI Taxonomy" id="3330"/>
    <lineage>
        <taxon>Eukaryota</taxon>
        <taxon>Viridiplantae</taxon>
        <taxon>Streptophyta</taxon>
        <taxon>Embryophyta</taxon>
        <taxon>Tracheophyta</taxon>
        <taxon>Spermatophyta</taxon>
        <taxon>Pinopsida</taxon>
        <taxon>Pinidae</taxon>
        <taxon>Conifers I</taxon>
        <taxon>Pinales</taxon>
        <taxon>Pinaceae</taxon>
        <taxon>Picea</taxon>
    </lineage>
</organism>
<gene>
    <name evidence="1" type="ORF">ABT39_MTgene3759</name>
</gene>
<proteinExistence type="predicted"/>
<evidence type="ECO:0000313" key="1">
    <source>
        <dbReference type="EMBL" id="KUM49210.1"/>
    </source>
</evidence>
<geneLocation type="mitochondrion" evidence="1"/>
<comment type="caution">
    <text evidence="1">The sequence shown here is derived from an EMBL/GenBank/DDBJ whole genome shotgun (WGS) entry which is preliminary data.</text>
</comment>
<accession>A0A101M1D3</accession>
<protein>
    <submittedName>
        <fullName evidence="1">Uncharacterized protein</fullName>
    </submittedName>
</protein>
<reference evidence="1" key="1">
    <citation type="journal article" date="2015" name="Genome Biol. Evol.">
        <title>Organellar Genomes of White Spruce (Picea glauca): Assembly and Annotation.</title>
        <authorList>
            <person name="Jackman S.D."/>
            <person name="Warren R.L."/>
            <person name="Gibb E.A."/>
            <person name="Vandervalk B.P."/>
            <person name="Mohamadi H."/>
            <person name="Chu J."/>
            <person name="Raymond A."/>
            <person name="Pleasance S."/>
            <person name="Coope R."/>
            <person name="Wildung M.R."/>
            <person name="Ritland C.E."/>
            <person name="Bousquet J."/>
            <person name="Jones S.J."/>
            <person name="Bohlmann J."/>
            <person name="Birol I."/>
        </authorList>
    </citation>
    <scope>NUCLEOTIDE SEQUENCE [LARGE SCALE GENOMIC DNA]</scope>
    <source>
        <tissue evidence="1">Flushing bud</tissue>
    </source>
</reference>
<dbReference type="EMBL" id="LKAM01000003">
    <property type="protein sequence ID" value="KUM49210.1"/>
    <property type="molecule type" value="Genomic_DNA"/>
</dbReference>
<name>A0A101M1D3_PICGL</name>
<dbReference type="AlphaFoldDB" id="A0A101M1D3"/>